<evidence type="ECO:0000256" key="5">
    <source>
        <dbReference type="ARBA" id="ARBA00022729"/>
    </source>
</evidence>
<evidence type="ECO:0000256" key="1">
    <source>
        <dbReference type="ARBA" id="ARBA00004115"/>
    </source>
</evidence>
<name>A0ABN8M6R3_9CNID</name>
<accession>A0ABN8M6R3</accession>
<keyword evidence="7" id="KW-1133">Transmembrane helix</keyword>
<dbReference type="EMBL" id="CALNXI010000281">
    <property type="protein sequence ID" value="CAH3023926.1"/>
    <property type="molecule type" value="Genomic_DNA"/>
</dbReference>
<dbReference type="Proteomes" id="UP001159427">
    <property type="component" value="Unassembled WGS sequence"/>
</dbReference>
<feature type="chain" id="PRO_5045744742" description="ER membrane protein complex subunit 10" evidence="9">
    <location>
        <begin position="27"/>
        <end position="239"/>
    </location>
</feature>
<evidence type="ECO:0000256" key="7">
    <source>
        <dbReference type="ARBA" id="ARBA00022989"/>
    </source>
</evidence>
<dbReference type="CDD" id="cd22209">
    <property type="entry name" value="EMC10"/>
    <property type="match status" value="1"/>
</dbReference>
<feature type="signal peptide" evidence="9">
    <location>
        <begin position="1"/>
        <end position="26"/>
    </location>
</feature>
<keyword evidence="5 9" id="KW-0732">Signal</keyword>
<keyword evidence="6" id="KW-0256">Endoplasmic reticulum</keyword>
<evidence type="ECO:0000256" key="6">
    <source>
        <dbReference type="ARBA" id="ARBA00022824"/>
    </source>
</evidence>
<evidence type="ECO:0000313" key="11">
    <source>
        <dbReference type="Proteomes" id="UP001159427"/>
    </source>
</evidence>
<comment type="caution">
    <text evidence="10">The sequence shown here is derived from an EMBL/GenBank/DDBJ whole genome shotgun (WGS) entry which is preliminary data.</text>
</comment>
<evidence type="ECO:0000256" key="9">
    <source>
        <dbReference type="SAM" id="SignalP"/>
    </source>
</evidence>
<evidence type="ECO:0000256" key="4">
    <source>
        <dbReference type="ARBA" id="ARBA00022692"/>
    </source>
</evidence>
<organism evidence="10 11">
    <name type="scientific">Porites evermanni</name>
    <dbReference type="NCBI Taxonomy" id="104178"/>
    <lineage>
        <taxon>Eukaryota</taxon>
        <taxon>Metazoa</taxon>
        <taxon>Cnidaria</taxon>
        <taxon>Anthozoa</taxon>
        <taxon>Hexacorallia</taxon>
        <taxon>Scleractinia</taxon>
        <taxon>Fungiina</taxon>
        <taxon>Poritidae</taxon>
        <taxon>Porites</taxon>
    </lineage>
</organism>
<comment type="similarity">
    <text evidence="2">Belongs to the EMC10 family.</text>
</comment>
<evidence type="ECO:0000256" key="3">
    <source>
        <dbReference type="ARBA" id="ARBA00020105"/>
    </source>
</evidence>
<evidence type="ECO:0000313" key="10">
    <source>
        <dbReference type="EMBL" id="CAH3023926.1"/>
    </source>
</evidence>
<protein>
    <recommendedName>
        <fullName evidence="3">ER membrane protein complex subunit 10</fullName>
    </recommendedName>
</protein>
<reference evidence="10 11" key="1">
    <citation type="submission" date="2022-05" db="EMBL/GenBank/DDBJ databases">
        <authorList>
            <consortium name="Genoscope - CEA"/>
            <person name="William W."/>
        </authorList>
    </citation>
    <scope>NUCLEOTIDE SEQUENCE [LARGE SCALE GENOMIC DNA]</scope>
</reference>
<proteinExistence type="inferred from homology"/>
<dbReference type="Pfam" id="PF21203">
    <property type="entry name" value="ECM10"/>
    <property type="match status" value="1"/>
</dbReference>
<gene>
    <name evidence="10" type="ORF">PEVE_00020990</name>
</gene>
<keyword evidence="4" id="KW-0812">Transmembrane</keyword>
<comment type="subcellular location">
    <subcellularLocation>
        <location evidence="1">Endoplasmic reticulum membrane</location>
        <topology evidence="1">Single-pass type I membrane protein</topology>
    </subcellularLocation>
</comment>
<evidence type="ECO:0000256" key="2">
    <source>
        <dbReference type="ARBA" id="ARBA00007695"/>
    </source>
</evidence>
<dbReference type="PANTHER" id="PTHR21397:SF4">
    <property type="entry name" value="ER MEMBRANE PROTEIN COMPLEX SUBUNIT 10"/>
    <property type="match status" value="1"/>
</dbReference>
<evidence type="ECO:0000256" key="8">
    <source>
        <dbReference type="ARBA" id="ARBA00023136"/>
    </source>
</evidence>
<sequence length="239" mass="26504">MADGLTNFNLFALSLFLLVCMDMVCSIEPRGEELVFTVEHCLSEEEDAVFKPRGTIYVKTVKSSTGTISQTEPLSLDEVENLKDLALKDGYYRIQLRPKSMDGGVGIDSSVSTFVKACSLFTSKLTETITLTLDNTGHLYGVGLIVPDGGCQAKSLNWDAVSLPSQFNSSVVVMLQGTGQLPDTQTYIQRLEKEKREKQAGKTQDNRSFLAKYWMYIVPVVIFMMLTSQQPEQQEGSSQ</sequence>
<keyword evidence="11" id="KW-1185">Reference proteome</keyword>
<keyword evidence="8" id="KW-0472">Membrane</keyword>
<dbReference type="PANTHER" id="PTHR21397">
    <property type="entry name" value="CHROMATIN COMPLEXES SUBUNIT BAP18-RELATED"/>
    <property type="match status" value="1"/>
</dbReference>